<organism evidence="1 2">
    <name type="scientific">Trifolium medium</name>
    <dbReference type="NCBI Taxonomy" id="97028"/>
    <lineage>
        <taxon>Eukaryota</taxon>
        <taxon>Viridiplantae</taxon>
        <taxon>Streptophyta</taxon>
        <taxon>Embryophyta</taxon>
        <taxon>Tracheophyta</taxon>
        <taxon>Spermatophyta</taxon>
        <taxon>Magnoliopsida</taxon>
        <taxon>eudicotyledons</taxon>
        <taxon>Gunneridae</taxon>
        <taxon>Pentapetalae</taxon>
        <taxon>rosids</taxon>
        <taxon>fabids</taxon>
        <taxon>Fabales</taxon>
        <taxon>Fabaceae</taxon>
        <taxon>Papilionoideae</taxon>
        <taxon>50 kb inversion clade</taxon>
        <taxon>NPAAA clade</taxon>
        <taxon>Hologalegina</taxon>
        <taxon>IRL clade</taxon>
        <taxon>Trifolieae</taxon>
        <taxon>Trifolium</taxon>
    </lineage>
</organism>
<accession>A0A392TL50</accession>
<sequence>MEYWMNSTCARKVELKSDITNLLCDAKGSKETLGKFLEAVSRNGNLSIRTQLDQDEITLSKGVGNA</sequence>
<proteinExistence type="predicted"/>
<dbReference type="AlphaFoldDB" id="A0A392TL50"/>
<keyword evidence="2" id="KW-1185">Reference proteome</keyword>
<reference evidence="1 2" key="1">
    <citation type="journal article" date="2018" name="Front. Plant Sci.">
        <title>Red Clover (Trifolium pratense) and Zigzag Clover (T. medium) - A Picture of Genomic Similarities and Differences.</title>
        <authorList>
            <person name="Dluhosova J."/>
            <person name="Istvanek J."/>
            <person name="Nedelnik J."/>
            <person name="Repkova J."/>
        </authorList>
    </citation>
    <scope>NUCLEOTIDE SEQUENCE [LARGE SCALE GENOMIC DNA]</scope>
    <source>
        <strain evidence="2">cv. 10/8</strain>
        <tissue evidence="1">Leaf</tissue>
    </source>
</reference>
<name>A0A392TL50_9FABA</name>
<dbReference type="EMBL" id="LXQA010589169">
    <property type="protein sequence ID" value="MCI60850.1"/>
    <property type="molecule type" value="Genomic_DNA"/>
</dbReference>
<dbReference type="Proteomes" id="UP000265520">
    <property type="component" value="Unassembled WGS sequence"/>
</dbReference>
<evidence type="ECO:0000313" key="1">
    <source>
        <dbReference type="EMBL" id="MCI60850.1"/>
    </source>
</evidence>
<feature type="non-terminal residue" evidence="1">
    <location>
        <position position="66"/>
    </location>
</feature>
<protein>
    <submittedName>
        <fullName evidence="1">Uncharacterized protein</fullName>
    </submittedName>
</protein>
<comment type="caution">
    <text evidence="1">The sequence shown here is derived from an EMBL/GenBank/DDBJ whole genome shotgun (WGS) entry which is preliminary data.</text>
</comment>
<evidence type="ECO:0000313" key="2">
    <source>
        <dbReference type="Proteomes" id="UP000265520"/>
    </source>
</evidence>